<dbReference type="OrthoDB" id="5792512at2"/>
<dbReference type="PANTHER" id="PTHR21716">
    <property type="entry name" value="TRANSMEMBRANE PROTEIN"/>
    <property type="match status" value="1"/>
</dbReference>
<feature type="transmembrane region" description="Helical" evidence="6">
    <location>
        <begin position="337"/>
        <end position="370"/>
    </location>
</feature>
<protein>
    <submittedName>
        <fullName evidence="7">AI-2E family transporter</fullName>
    </submittedName>
</protein>
<evidence type="ECO:0000313" key="7">
    <source>
        <dbReference type="EMBL" id="RCN56558.1"/>
    </source>
</evidence>
<evidence type="ECO:0000256" key="6">
    <source>
        <dbReference type="SAM" id="Phobius"/>
    </source>
</evidence>
<name>A0A368HDW0_9GAMM</name>
<dbReference type="InterPro" id="IPR002549">
    <property type="entry name" value="AI-2E-like"/>
</dbReference>
<evidence type="ECO:0000256" key="3">
    <source>
        <dbReference type="ARBA" id="ARBA00022692"/>
    </source>
</evidence>
<reference evidence="7 8" key="1">
    <citation type="submission" date="2018-02" db="EMBL/GenBank/DDBJ databases">
        <title>Insights into the biology of acidophilic members of the Acidiferrobacteraceae family derived from comparative genomic analyses.</title>
        <authorList>
            <person name="Issotta F."/>
            <person name="Thyssen C."/>
            <person name="Mena C."/>
            <person name="Moya A."/>
            <person name="Bellenberg S."/>
            <person name="Sproer C."/>
            <person name="Covarrubias P.C."/>
            <person name="Sand W."/>
            <person name="Quatrini R."/>
            <person name="Vera M."/>
        </authorList>
    </citation>
    <scope>NUCLEOTIDE SEQUENCE [LARGE SCALE GENOMIC DNA]</scope>
    <source>
        <strain evidence="8">m-1</strain>
    </source>
</reference>
<proteinExistence type="inferred from homology"/>
<sequence length="384" mass="41991">MSPTSRRRSSLWSLSRPSQAADTICGLGESCERSRRGVLGETERRVLYAAAMLLAAGAVIYVLAPVVTLFLLSSLIAYIANPLVSQGQRVGVPRSATILLLLLVLVLAVAALAFALVPMAQREFMTFTAHAPAYMDWLQARILRVTHGRYTPDLHVLKRHILAQWQGVGADVARLLPVATASGLHILVALARLMLILVVTFYLLRDWDDIRATAVEILPGRYREPVVRFAGEVDVQLGRLLRGQLTVMIALAILYTVGLSIAGLDLALPVGVMTGFLSFIPYLGFFTGLFTASLAVLLQYHDVRHLLFVFAAFGFGEMMESMVLGPRLVGRSIGLHPLLVIFAVLTGGQLFGFAGILLALPVSAVLMVWLRRAHARYRHSAWSE</sequence>
<keyword evidence="8" id="KW-1185">Reference proteome</keyword>
<comment type="caution">
    <text evidence="7">The sequence shown here is derived from an EMBL/GenBank/DDBJ whole genome shotgun (WGS) entry which is preliminary data.</text>
</comment>
<feature type="transmembrane region" description="Helical" evidence="6">
    <location>
        <begin position="69"/>
        <end position="84"/>
    </location>
</feature>
<dbReference type="Proteomes" id="UP000253250">
    <property type="component" value="Unassembled WGS sequence"/>
</dbReference>
<evidence type="ECO:0000256" key="1">
    <source>
        <dbReference type="ARBA" id="ARBA00004141"/>
    </source>
</evidence>
<evidence type="ECO:0000256" key="2">
    <source>
        <dbReference type="ARBA" id="ARBA00009773"/>
    </source>
</evidence>
<dbReference type="PANTHER" id="PTHR21716:SF64">
    <property type="entry name" value="AI-2 TRANSPORT PROTEIN TQSA"/>
    <property type="match status" value="1"/>
</dbReference>
<feature type="transmembrane region" description="Helical" evidence="6">
    <location>
        <begin position="96"/>
        <end position="117"/>
    </location>
</feature>
<comment type="similarity">
    <text evidence="2">Belongs to the autoinducer-2 exporter (AI-2E) (TC 2.A.86) family.</text>
</comment>
<keyword evidence="4 6" id="KW-1133">Transmembrane helix</keyword>
<evidence type="ECO:0000313" key="8">
    <source>
        <dbReference type="Proteomes" id="UP000253250"/>
    </source>
</evidence>
<dbReference type="EMBL" id="PSYR01000002">
    <property type="protein sequence ID" value="RCN56558.1"/>
    <property type="molecule type" value="Genomic_DNA"/>
</dbReference>
<dbReference type="GO" id="GO:0016020">
    <property type="term" value="C:membrane"/>
    <property type="evidence" value="ECO:0007669"/>
    <property type="project" value="UniProtKB-SubCell"/>
</dbReference>
<keyword evidence="5 6" id="KW-0472">Membrane</keyword>
<keyword evidence="3 6" id="KW-0812">Transmembrane</keyword>
<evidence type="ECO:0000256" key="5">
    <source>
        <dbReference type="ARBA" id="ARBA00023136"/>
    </source>
</evidence>
<dbReference type="AlphaFoldDB" id="A0A368HDW0"/>
<dbReference type="GO" id="GO:0055085">
    <property type="term" value="P:transmembrane transport"/>
    <property type="evidence" value="ECO:0007669"/>
    <property type="project" value="TreeGrafter"/>
</dbReference>
<gene>
    <name evidence="7" type="ORF">C4900_12255</name>
</gene>
<comment type="subcellular location">
    <subcellularLocation>
        <location evidence="1">Membrane</location>
        <topology evidence="1">Multi-pass membrane protein</topology>
    </subcellularLocation>
</comment>
<feature type="transmembrane region" description="Helical" evidence="6">
    <location>
        <begin position="245"/>
        <end position="264"/>
    </location>
</feature>
<feature type="transmembrane region" description="Helical" evidence="6">
    <location>
        <begin position="184"/>
        <end position="204"/>
    </location>
</feature>
<evidence type="ECO:0000256" key="4">
    <source>
        <dbReference type="ARBA" id="ARBA00022989"/>
    </source>
</evidence>
<feature type="transmembrane region" description="Helical" evidence="6">
    <location>
        <begin position="46"/>
        <end position="63"/>
    </location>
</feature>
<organism evidence="7 8">
    <name type="scientific">Acidiferrobacter thiooxydans</name>
    <dbReference type="NCBI Taxonomy" id="163359"/>
    <lineage>
        <taxon>Bacteria</taxon>
        <taxon>Pseudomonadati</taxon>
        <taxon>Pseudomonadota</taxon>
        <taxon>Gammaproteobacteria</taxon>
        <taxon>Acidiferrobacterales</taxon>
        <taxon>Acidiferrobacteraceae</taxon>
        <taxon>Acidiferrobacter</taxon>
    </lineage>
</organism>
<dbReference type="Pfam" id="PF01594">
    <property type="entry name" value="AI-2E_transport"/>
    <property type="match status" value="1"/>
</dbReference>
<accession>A0A368HDW0</accession>
<feature type="transmembrane region" description="Helical" evidence="6">
    <location>
        <begin position="305"/>
        <end position="325"/>
    </location>
</feature>
<feature type="transmembrane region" description="Helical" evidence="6">
    <location>
        <begin position="276"/>
        <end position="298"/>
    </location>
</feature>